<protein>
    <submittedName>
        <fullName evidence="3">Helix-turn-helix domain-containing protein</fullName>
    </submittedName>
</protein>
<dbReference type="OrthoDB" id="5346389at2"/>
<evidence type="ECO:0000313" key="4">
    <source>
        <dbReference type="Proteomes" id="UP000433577"/>
    </source>
</evidence>
<evidence type="ECO:0000259" key="2">
    <source>
        <dbReference type="PROSITE" id="PS50943"/>
    </source>
</evidence>
<feature type="domain" description="HTH cro/C1-type" evidence="2">
    <location>
        <begin position="39"/>
        <end position="86"/>
    </location>
</feature>
<dbReference type="GO" id="GO:0003677">
    <property type="term" value="F:DNA binding"/>
    <property type="evidence" value="ECO:0007669"/>
    <property type="project" value="InterPro"/>
</dbReference>
<evidence type="ECO:0000313" key="3">
    <source>
        <dbReference type="EMBL" id="QGZ66826.1"/>
    </source>
</evidence>
<dbReference type="PANTHER" id="PTHR35010:SF2">
    <property type="entry name" value="BLL4672 PROTEIN"/>
    <property type="match status" value="1"/>
</dbReference>
<dbReference type="AlphaFoldDB" id="A0A7Z2GRW2"/>
<dbReference type="SMART" id="SM00530">
    <property type="entry name" value="HTH_XRE"/>
    <property type="match status" value="1"/>
</dbReference>
<dbReference type="RefSeq" id="WP_158958542.1">
    <property type="nucleotide sequence ID" value="NZ_CP046916.1"/>
</dbReference>
<dbReference type="Gene3D" id="1.10.260.40">
    <property type="entry name" value="lambda repressor-like DNA-binding domains"/>
    <property type="match status" value="1"/>
</dbReference>
<dbReference type="InterPro" id="IPR001387">
    <property type="entry name" value="Cro/C1-type_HTH"/>
</dbReference>
<accession>A0A7Z2GRW2</accession>
<dbReference type="Gene3D" id="3.30.450.180">
    <property type="match status" value="1"/>
</dbReference>
<name>A0A7Z2GRW2_9BURK</name>
<evidence type="ECO:0000256" key="1">
    <source>
        <dbReference type="SAM" id="MobiDB-lite"/>
    </source>
</evidence>
<keyword evidence="4" id="KW-1185">Reference proteome</keyword>
<dbReference type="KEGG" id="pacs:FAZ98_34385"/>
<reference evidence="3 4" key="1">
    <citation type="submission" date="2019-12" db="EMBL/GenBank/DDBJ databases">
        <title>Paraburkholderia acidiphila 7Q-K02 sp. nov and Paraburkholderia acidisoli DHF22 sp. nov., two strains isolated from forest soil.</title>
        <authorList>
            <person name="Gao Z."/>
            <person name="Qiu L."/>
        </authorList>
    </citation>
    <scope>NUCLEOTIDE SEQUENCE [LARGE SCALE GENOMIC DNA]</scope>
    <source>
        <strain evidence="3 4">DHF22</strain>
    </source>
</reference>
<dbReference type="Pfam" id="PF17765">
    <property type="entry name" value="MLTR_LBD"/>
    <property type="match status" value="1"/>
</dbReference>
<proteinExistence type="predicted"/>
<dbReference type="InterPro" id="IPR041413">
    <property type="entry name" value="MLTR_LBD"/>
</dbReference>
<dbReference type="InterPro" id="IPR010982">
    <property type="entry name" value="Lambda_DNA-bd_dom_sf"/>
</dbReference>
<dbReference type="CDD" id="cd00093">
    <property type="entry name" value="HTH_XRE"/>
    <property type="match status" value="1"/>
</dbReference>
<dbReference type="PROSITE" id="PS50943">
    <property type="entry name" value="HTH_CROC1"/>
    <property type="match status" value="1"/>
</dbReference>
<sequence>MSTHTLQEPVETLGSFLRERRSRLQPEDAEGASRRRTPGLRREEVAARANVSVAWYTWLEQNRGGPPSADVLERLARALELDETGREMLFLLGQQRPPPLTPPHRSLSAAANAAPFEVSRALQAVLDGQPLHPAIVKTPAWDIVAWNEAASAVLADYEATPPEQRNVMRRLFSDPAVKAALPDWEQIVRWSVAVFRVDIARSGTTPEVAALTAELQAGNADFARIWAESEVRNHGSGTKRLMHEIAGPLQLDYSAFAVADTNALTMIVFTPVTPADARAIESLILQRRARKHAANPAQ</sequence>
<dbReference type="EMBL" id="CP046916">
    <property type="protein sequence ID" value="QGZ66826.1"/>
    <property type="molecule type" value="Genomic_DNA"/>
</dbReference>
<dbReference type="PANTHER" id="PTHR35010">
    <property type="entry name" value="BLL4672 PROTEIN-RELATED"/>
    <property type="match status" value="1"/>
</dbReference>
<dbReference type="SUPFAM" id="SSF47413">
    <property type="entry name" value="lambda repressor-like DNA-binding domains"/>
    <property type="match status" value="1"/>
</dbReference>
<dbReference type="Proteomes" id="UP000433577">
    <property type="component" value="Chromosome 4"/>
</dbReference>
<organism evidence="3 4">
    <name type="scientific">Paraburkholderia acidisoli</name>
    <dbReference type="NCBI Taxonomy" id="2571748"/>
    <lineage>
        <taxon>Bacteria</taxon>
        <taxon>Pseudomonadati</taxon>
        <taxon>Pseudomonadota</taxon>
        <taxon>Betaproteobacteria</taxon>
        <taxon>Burkholderiales</taxon>
        <taxon>Burkholderiaceae</taxon>
        <taxon>Paraburkholderia</taxon>
    </lineage>
</organism>
<feature type="region of interest" description="Disordered" evidence="1">
    <location>
        <begin position="19"/>
        <end position="41"/>
    </location>
</feature>
<dbReference type="Pfam" id="PF13560">
    <property type="entry name" value="HTH_31"/>
    <property type="match status" value="1"/>
</dbReference>
<gene>
    <name evidence="3" type="ORF">FAZ98_34385</name>
</gene>